<feature type="region of interest" description="Disordered" evidence="1">
    <location>
        <begin position="1"/>
        <end position="28"/>
    </location>
</feature>
<gene>
    <name evidence="2" type="ORF">GPY61_12385</name>
</gene>
<feature type="compositionally biased region" description="Polar residues" evidence="1">
    <location>
        <begin position="1"/>
        <end position="16"/>
    </location>
</feature>
<dbReference type="AlphaFoldDB" id="A0A7X3FZ86"/>
<keyword evidence="3" id="KW-1185">Reference proteome</keyword>
<name>A0A7X3FZ86_9BURK</name>
<protein>
    <submittedName>
        <fullName evidence="2">Uncharacterized protein</fullName>
    </submittedName>
</protein>
<organism evidence="2 3">
    <name type="scientific">Massilia cellulosiltytica</name>
    <dbReference type="NCBI Taxonomy" id="2683234"/>
    <lineage>
        <taxon>Bacteria</taxon>
        <taxon>Pseudomonadati</taxon>
        <taxon>Pseudomonadota</taxon>
        <taxon>Betaproteobacteria</taxon>
        <taxon>Burkholderiales</taxon>
        <taxon>Oxalobacteraceae</taxon>
        <taxon>Telluria group</taxon>
        <taxon>Massilia</taxon>
    </lineage>
</organism>
<evidence type="ECO:0000313" key="2">
    <source>
        <dbReference type="EMBL" id="MVW60728.1"/>
    </source>
</evidence>
<evidence type="ECO:0000256" key="1">
    <source>
        <dbReference type="SAM" id="MobiDB-lite"/>
    </source>
</evidence>
<evidence type="ECO:0000313" key="3">
    <source>
        <dbReference type="Proteomes" id="UP000443353"/>
    </source>
</evidence>
<feature type="region of interest" description="Disordered" evidence="1">
    <location>
        <begin position="43"/>
        <end position="62"/>
    </location>
</feature>
<proteinExistence type="predicted"/>
<reference evidence="2 3" key="1">
    <citation type="submission" date="2019-12" db="EMBL/GenBank/DDBJ databases">
        <authorList>
            <person name="Li C."/>
            <person name="Zhao J."/>
        </authorList>
    </citation>
    <scope>NUCLEOTIDE SEQUENCE [LARGE SCALE GENOMIC DNA]</scope>
    <source>
        <strain evidence="2 3">NEAU-DD11</strain>
    </source>
</reference>
<accession>A0A7X3FZ86</accession>
<dbReference type="EMBL" id="WSES01000003">
    <property type="protein sequence ID" value="MVW60728.1"/>
    <property type="molecule type" value="Genomic_DNA"/>
</dbReference>
<dbReference type="Proteomes" id="UP000443353">
    <property type="component" value="Unassembled WGS sequence"/>
</dbReference>
<sequence>MRSSRTAHGLSISTAVRPSGRPMARNTSCVQVEPDLFVLREKARRSSGKNATMADRLATMRT</sequence>
<comment type="caution">
    <text evidence="2">The sequence shown here is derived from an EMBL/GenBank/DDBJ whole genome shotgun (WGS) entry which is preliminary data.</text>
</comment>